<proteinExistence type="predicted"/>
<dbReference type="EMBL" id="GBRH01239355">
    <property type="protein sequence ID" value="JAD58540.1"/>
    <property type="molecule type" value="Transcribed_RNA"/>
</dbReference>
<sequence>MLQLRHWPPLTSNACWMSKQLVCRTELVATGDY</sequence>
<evidence type="ECO:0000313" key="1">
    <source>
        <dbReference type="EMBL" id="JAD58540.1"/>
    </source>
</evidence>
<accession>A0A0A9BBD8</accession>
<name>A0A0A9BBD8_ARUDO</name>
<dbReference type="AlphaFoldDB" id="A0A0A9BBD8"/>
<reference evidence="1" key="2">
    <citation type="journal article" date="2015" name="Data Brief">
        <title>Shoot transcriptome of the giant reed, Arundo donax.</title>
        <authorList>
            <person name="Barrero R.A."/>
            <person name="Guerrero F.D."/>
            <person name="Moolhuijzen P."/>
            <person name="Goolsby J.A."/>
            <person name="Tidwell J."/>
            <person name="Bellgard S.E."/>
            <person name="Bellgard M.I."/>
        </authorList>
    </citation>
    <scope>NUCLEOTIDE SEQUENCE</scope>
    <source>
        <tissue evidence="1">Shoot tissue taken approximately 20 cm above the soil surface</tissue>
    </source>
</reference>
<reference evidence="1" key="1">
    <citation type="submission" date="2014-09" db="EMBL/GenBank/DDBJ databases">
        <authorList>
            <person name="Magalhaes I.L.F."/>
            <person name="Oliveira U."/>
            <person name="Santos F.R."/>
            <person name="Vidigal T.H.D.A."/>
            <person name="Brescovit A.D."/>
            <person name="Santos A.J."/>
        </authorList>
    </citation>
    <scope>NUCLEOTIDE SEQUENCE</scope>
    <source>
        <tissue evidence="1">Shoot tissue taken approximately 20 cm above the soil surface</tissue>
    </source>
</reference>
<organism evidence="1">
    <name type="scientific">Arundo donax</name>
    <name type="common">Giant reed</name>
    <name type="synonym">Donax arundinaceus</name>
    <dbReference type="NCBI Taxonomy" id="35708"/>
    <lineage>
        <taxon>Eukaryota</taxon>
        <taxon>Viridiplantae</taxon>
        <taxon>Streptophyta</taxon>
        <taxon>Embryophyta</taxon>
        <taxon>Tracheophyta</taxon>
        <taxon>Spermatophyta</taxon>
        <taxon>Magnoliopsida</taxon>
        <taxon>Liliopsida</taxon>
        <taxon>Poales</taxon>
        <taxon>Poaceae</taxon>
        <taxon>PACMAD clade</taxon>
        <taxon>Arundinoideae</taxon>
        <taxon>Arundineae</taxon>
        <taxon>Arundo</taxon>
    </lineage>
</organism>
<protein>
    <submittedName>
        <fullName evidence="1">Uncharacterized protein</fullName>
    </submittedName>
</protein>